<reference evidence="2 3" key="1">
    <citation type="submission" date="2020-02" db="EMBL/GenBank/DDBJ databases">
        <title>The whole genome sequence of CPCC 205119.</title>
        <authorList>
            <person name="Jiang Z."/>
        </authorList>
    </citation>
    <scope>NUCLEOTIDE SEQUENCE [LARGE SCALE GENOMIC DNA]</scope>
    <source>
        <strain evidence="2 3">CPCC 205119</strain>
    </source>
</reference>
<evidence type="ECO:0000313" key="2">
    <source>
        <dbReference type="EMBL" id="NEL56314.1"/>
    </source>
</evidence>
<evidence type="ECO:0000313" key="3">
    <source>
        <dbReference type="Proteomes" id="UP000470470"/>
    </source>
</evidence>
<keyword evidence="3" id="KW-1185">Reference proteome</keyword>
<organism evidence="2 3">
    <name type="scientific">Goekera deserti</name>
    <dbReference type="NCBI Taxonomy" id="2497753"/>
    <lineage>
        <taxon>Bacteria</taxon>
        <taxon>Bacillati</taxon>
        <taxon>Actinomycetota</taxon>
        <taxon>Actinomycetes</taxon>
        <taxon>Geodermatophilales</taxon>
        <taxon>Geodermatophilaceae</taxon>
        <taxon>Goekera</taxon>
    </lineage>
</organism>
<comment type="caution">
    <text evidence="2">The sequence shown here is derived from an EMBL/GenBank/DDBJ whole genome shotgun (WGS) entry which is preliminary data.</text>
</comment>
<evidence type="ECO:0000256" key="1">
    <source>
        <dbReference type="SAM" id="MobiDB-lite"/>
    </source>
</evidence>
<feature type="region of interest" description="Disordered" evidence="1">
    <location>
        <begin position="23"/>
        <end position="57"/>
    </location>
</feature>
<dbReference type="EMBL" id="JAAGWK010000033">
    <property type="protein sequence ID" value="NEL56314.1"/>
    <property type="molecule type" value="Genomic_DNA"/>
</dbReference>
<dbReference type="AlphaFoldDB" id="A0A7K3WIP4"/>
<accession>A0A7K3WIP4</accession>
<name>A0A7K3WIP4_9ACTN</name>
<protein>
    <submittedName>
        <fullName evidence="2">Uncharacterized protein</fullName>
    </submittedName>
</protein>
<gene>
    <name evidence="2" type="ORF">G1H19_20295</name>
</gene>
<sequence>MQAVGGWNAAAAAMRSIGGFQTTLRAAPGEPDAAPVGRVDAAERAARAAEDDPPAESPTIALLRRQLEVAQAQLEADIEARASEAVIEQDRMVVQMAAAALATALAEQLPDEVPTVDQYI</sequence>
<proteinExistence type="predicted"/>
<dbReference type="RefSeq" id="WP_152727771.1">
    <property type="nucleotide sequence ID" value="NZ_JAABOZ010000001.1"/>
</dbReference>
<feature type="compositionally biased region" description="Basic and acidic residues" evidence="1">
    <location>
        <begin position="40"/>
        <end position="50"/>
    </location>
</feature>
<dbReference type="Proteomes" id="UP000470470">
    <property type="component" value="Unassembled WGS sequence"/>
</dbReference>